<evidence type="ECO:0000313" key="5">
    <source>
        <dbReference type="Proteomes" id="UP000290189"/>
    </source>
</evidence>
<dbReference type="AlphaFoldDB" id="A0A3P3YGM5"/>
<dbReference type="PANTHER" id="PTHR13037:SF24">
    <property type="entry name" value="POLYCOMB PROTEIN PCL-RELATED"/>
    <property type="match status" value="1"/>
</dbReference>
<feature type="compositionally biased region" description="Polar residues" evidence="3">
    <location>
        <begin position="513"/>
        <end position="528"/>
    </location>
</feature>
<sequence>MSVRRPRSSPSPRRVPGVGGVFVSGLTAVSTPDVVVERHAPVADLVGPMRACLAAHLVSDDQVDLCVRDERLRRLFGNVGNDSAFVDAVHAFLAAPNGSPVRTPNSRRSGKADANTDACQRSPRTKFTRSPVIVTGPKPARQARSSKSPAVFRHQPSTKPEVPPAKPARSPRRPPVQGATRQPVAAPEKDQTVPSRNMATPTPVPILIRPKPASPPTIKEADFTYDDGHDGVGHPSDEPAFEMAPRISTEAVLDTVAAIQEAFAKEAIRSQAEHSRRQEALIEQHHRELQVMHERQMHAIQEFVDETKAKPATQPSGPAGALPGLESIGAAVSKLSKQLDAVGLSRPRLERVRVDVSSMERQMAELEEHAASCAQRIQEQTDQAAHRVEELQQLAVLRECQGIAPSRFSRTDDPVRKTVSGKSRYSDSFDYNEMEARVRELYVARAGIRAELNEERLLSKGVDRTKPSVDNKTCLVRRVSPSAGNRRQAAPPSKSRATSHASTKETLPAPVSNRESSVVASRTGSKRNATLDENVDPNAFGRWMEGQQKVYVEQAVKKKRKPPVRRTYVRPAHLAALARQLETIQEEAAVTTFETKPVSGDASQAPTVQVGPPPAPAPARELEPDVDALRPTMAPPAPVATCEQSTITDPEEKVLDPAAAVPSPVPIVTLPFSSTIVPGNGFPFTVLDSKQSRGRPAGTPEESIAVPEIGDRWEDDEVAARPESGCSILDSVCQRVISEVVGPANDRADYLPTELLDHDSLRELTEQVILDELALNATAITYPVADIIIPPAKPASPAPPANASDPSILNLLLRLCLSYDDPHGDRPVEPRDACADTTCNGDIDVISPDLVRLSLHPLTIRAGCDMITVVAMSIEILGSIPPVVLYPEAHSVDVPMPKHQQAAVVVDSLRQVRQREPPRRPSALGPAVNLQARGGHRQSIPMPYEIVRVDKFEMENIDEDENALEFDQSNMTDYGSEVEGDFDAQIIHPDPPALIEEYGSDDDGSEGRAPRHRDDVDDEVRVLCVPSGDGIAVVIQVAAAPDLCFGPVVPPAVAPAASPAPSTVSSGRIVTPNNLMRPTLSIALLEASDDPSSDSSESDGSSAASWSSMATSGPDCLSSGEFIPVVRQPGNVSDGEIPLSRRRLVLRGVPSTLSTSDSDDSMPTP</sequence>
<feature type="region of interest" description="Disordered" evidence="3">
    <location>
        <begin position="95"/>
        <end position="216"/>
    </location>
</feature>
<name>A0A3P3YGM5_PLABS</name>
<feature type="region of interest" description="Disordered" evidence="3">
    <location>
        <begin position="992"/>
        <end position="1015"/>
    </location>
</feature>
<keyword evidence="1" id="KW-0945">Host-virus interaction</keyword>
<feature type="compositionally biased region" description="Low complexity" evidence="3">
    <location>
        <begin position="1093"/>
        <end position="1112"/>
    </location>
</feature>
<dbReference type="PANTHER" id="PTHR13037">
    <property type="entry name" value="FORMIN"/>
    <property type="match status" value="1"/>
</dbReference>
<feature type="region of interest" description="Disordered" evidence="3">
    <location>
        <begin position="463"/>
        <end position="540"/>
    </location>
</feature>
<feature type="region of interest" description="Disordered" evidence="3">
    <location>
        <begin position="597"/>
        <end position="618"/>
    </location>
</feature>
<evidence type="ECO:0000256" key="1">
    <source>
        <dbReference type="ARBA" id="ARBA00022581"/>
    </source>
</evidence>
<evidence type="ECO:0000313" key="4">
    <source>
        <dbReference type="EMBL" id="SPQ99110.1"/>
    </source>
</evidence>
<reference evidence="4 5" key="1">
    <citation type="submission" date="2018-03" db="EMBL/GenBank/DDBJ databases">
        <authorList>
            <person name="Fogelqvist J."/>
        </authorList>
    </citation>
    <scope>NUCLEOTIDE SEQUENCE [LARGE SCALE GENOMIC DNA]</scope>
</reference>
<organism evidence="4 5">
    <name type="scientific">Plasmodiophora brassicae</name>
    <name type="common">Clubroot disease agent</name>
    <dbReference type="NCBI Taxonomy" id="37360"/>
    <lineage>
        <taxon>Eukaryota</taxon>
        <taxon>Sar</taxon>
        <taxon>Rhizaria</taxon>
        <taxon>Endomyxa</taxon>
        <taxon>Phytomyxea</taxon>
        <taxon>Plasmodiophorida</taxon>
        <taxon>Plasmodiophoridae</taxon>
        <taxon>Plasmodiophora</taxon>
    </lineage>
</organism>
<feature type="coiled-coil region" evidence="2">
    <location>
        <begin position="349"/>
        <end position="394"/>
    </location>
</feature>
<geneLocation type="mitochondrion" evidence="4"/>
<evidence type="ECO:0000256" key="2">
    <source>
        <dbReference type="SAM" id="Coils"/>
    </source>
</evidence>
<protein>
    <submittedName>
        <fullName evidence="4">Uncharacterized protein</fullName>
    </submittedName>
</protein>
<gene>
    <name evidence="4" type="ORF">PLBR_LOCUS6325</name>
</gene>
<keyword evidence="4" id="KW-0496">Mitochondrion</keyword>
<evidence type="ECO:0000256" key="3">
    <source>
        <dbReference type="SAM" id="MobiDB-lite"/>
    </source>
</evidence>
<proteinExistence type="predicted"/>
<accession>A0A3P3YGM5</accession>
<dbReference type="Proteomes" id="UP000290189">
    <property type="component" value="Unassembled WGS sequence"/>
</dbReference>
<feature type="region of interest" description="Disordered" evidence="3">
    <location>
        <begin position="1145"/>
        <end position="1165"/>
    </location>
</feature>
<feature type="compositionally biased region" description="Low complexity" evidence="3">
    <location>
        <begin position="1150"/>
        <end position="1165"/>
    </location>
</feature>
<feature type="compositionally biased region" description="Basic and acidic residues" evidence="3">
    <location>
        <begin position="1005"/>
        <end position="1015"/>
    </location>
</feature>
<feature type="compositionally biased region" description="Polar residues" evidence="3">
    <location>
        <begin position="495"/>
        <end position="505"/>
    </location>
</feature>
<feature type="region of interest" description="Disordered" evidence="3">
    <location>
        <begin position="1087"/>
        <end position="1122"/>
    </location>
</feature>
<dbReference type="EMBL" id="OVEO01000011">
    <property type="protein sequence ID" value="SPQ99110.1"/>
    <property type="molecule type" value="Genomic_DNA"/>
</dbReference>
<keyword evidence="2" id="KW-0175">Coiled coil</keyword>